<dbReference type="SUPFAM" id="SSF53335">
    <property type="entry name" value="S-adenosyl-L-methionine-dependent methyltransferases"/>
    <property type="match status" value="1"/>
</dbReference>
<evidence type="ECO:0000313" key="2">
    <source>
        <dbReference type="EMBL" id="KKK72900.1"/>
    </source>
</evidence>
<dbReference type="Gene3D" id="3.40.50.150">
    <property type="entry name" value="Vaccinia Virus protein VP39"/>
    <property type="match status" value="1"/>
</dbReference>
<comment type="caution">
    <text evidence="2">The sequence shown here is derived from an EMBL/GenBank/DDBJ whole genome shotgun (WGS) entry which is preliminary data.</text>
</comment>
<accession>A0A0F8YGT5</accession>
<proteinExistence type="predicted"/>
<dbReference type="InterPro" id="IPR029063">
    <property type="entry name" value="SAM-dependent_MTases_sf"/>
</dbReference>
<evidence type="ECO:0000259" key="1">
    <source>
        <dbReference type="Pfam" id="PF08241"/>
    </source>
</evidence>
<dbReference type="GO" id="GO:0008757">
    <property type="term" value="F:S-adenosylmethionine-dependent methyltransferase activity"/>
    <property type="evidence" value="ECO:0007669"/>
    <property type="project" value="InterPro"/>
</dbReference>
<sequence length="235" mass="27244">MNSINKTFYSSIKTILNTIQVLTDENSKIKIELAKCRSKLEILSQLNINKEENIISDTSNGVSDMNNYMLILNKYFLSEEKDKEFLIKKLFKLPSVSPSDILGDIKNKKILDCGAGRGTLTKELIERKGDIYAVDIDPKRFNLNIPFKKADFNDKIPFKKSYFDKVVSICKWEKGDLLKLGCDETKIEYISNSISDEFFIQKKAEEKINRRNIFDWCKKWKLISIIVIKMNGFVI</sequence>
<organism evidence="2">
    <name type="scientific">marine sediment metagenome</name>
    <dbReference type="NCBI Taxonomy" id="412755"/>
    <lineage>
        <taxon>unclassified sequences</taxon>
        <taxon>metagenomes</taxon>
        <taxon>ecological metagenomes</taxon>
    </lineage>
</organism>
<gene>
    <name evidence="2" type="ORF">LCGC14_2899260</name>
</gene>
<dbReference type="Pfam" id="PF08241">
    <property type="entry name" value="Methyltransf_11"/>
    <property type="match status" value="1"/>
</dbReference>
<dbReference type="CDD" id="cd02440">
    <property type="entry name" value="AdoMet_MTases"/>
    <property type="match status" value="1"/>
</dbReference>
<feature type="domain" description="Methyltransferase type 11" evidence="1">
    <location>
        <begin position="111"/>
        <end position="169"/>
    </location>
</feature>
<name>A0A0F8YGT5_9ZZZZ</name>
<dbReference type="EMBL" id="LAZR01057023">
    <property type="protein sequence ID" value="KKK72900.1"/>
    <property type="molecule type" value="Genomic_DNA"/>
</dbReference>
<dbReference type="InterPro" id="IPR013216">
    <property type="entry name" value="Methyltransf_11"/>
</dbReference>
<protein>
    <recommendedName>
        <fullName evidence="1">Methyltransferase type 11 domain-containing protein</fullName>
    </recommendedName>
</protein>
<dbReference type="AlphaFoldDB" id="A0A0F8YGT5"/>
<reference evidence="2" key="1">
    <citation type="journal article" date="2015" name="Nature">
        <title>Complex archaea that bridge the gap between prokaryotes and eukaryotes.</title>
        <authorList>
            <person name="Spang A."/>
            <person name="Saw J.H."/>
            <person name="Jorgensen S.L."/>
            <person name="Zaremba-Niedzwiedzka K."/>
            <person name="Martijn J."/>
            <person name="Lind A.E."/>
            <person name="van Eijk R."/>
            <person name="Schleper C."/>
            <person name="Guy L."/>
            <person name="Ettema T.J."/>
        </authorList>
    </citation>
    <scope>NUCLEOTIDE SEQUENCE</scope>
</reference>